<evidence type="ECO:0000313" key="5">
    <source>
        <dbReference type="EMBL" id="JAT49695.1"/>
    </source>
</evidence>
<evidence type="ECO:0000256" key="4">
    <source>
        <dbReference type="SAM" id="MobiDB-lite"/>
    </source>
</evidence>
<sequence length="155" mass="17033">MEAERKRKRPSEDGEGRRRRTGRDAGKPSGGREGDGDRPGAEDDVEDQVEEFFAIVHRMQAATRQLAGSGARQPPRVEEEPKGLCRWRPAFEWEDFQEGSHPELPRRVGEVASPTSAPIPAVGGCGGKREERTAENGIPVLLDLNAEPEPEQVLG</sequence>
<protein>
    <submittedName>
        <fullName evidence="5">CWF19-like protein 1</fullName>
    </submittedName>
</protein>
<dbReference type="Pfam" id="PF15699">
    <property type="entry name" value="NPR1_interact"/>
    <property type="match status" value="1"/>
</dbReference>
<evidence type="ECO:0000256" key="2">
    <source>
        <dbReference type="ARBA" id="ARBA00009937"/>
    </source>
</evidence>
<dbReference type="InterPro" id="IPR031425">
    <property type="entry name" value="NPR1/NH1-interacting"/>
</dbReference>
<feature type="compositionally biased region" description="Basic and acidic residues" evidence="4">
    <location>
        <begin position="10"/>
        <end position="41"/>
    </location>
</feature>
<dbReference type="GO" id="GO:0010112">
    <property type="term" value="P:regulation of systemic acquired resistance"/>
    <property type="evidence" value="ECO:0007669"/>
    <property type="project" value="InterPro"/>
</dbReference>
<dbReference type="InterPro" id="IPR034577">
    <property type="entry name" value="NIMIN-2"/>
</dbReference>
<name>A0A1D1Y4Y0_9ARAE</name>
<dbReference type="EMBL" id="GDJX01015065">
    <property type="protein sequence ID" value="JAT52871.1"/>
    <property type="molecule type" value="Transcribed_RNA"/>
</dbReference>
<dbReference type="PANTHER" id="PTHR35735:SF8">
    <property type="entry name" value="PROTEIN NIM1-INTERACTING 2"/>
    <property type="match status" value="1"/>
</dbReference>
<gene>
    <name evidence="5" type="primary">cwf19l1_3</name>
    <name evidence="6" type="synonym">cwf19l1_1</name>
    <name evidence="6" type="ORF">g.18528</name>
    <name evidence="5" type="ORF">g.18531</name>
</gene>
<accession>A0A1D1Y4Y0</accession>
<feature type="region of interest" description="Disordered" evidence="4">
    <location>
        <begin position="97"/>
        <end position="155"/>
    </location>
</feature>
<feature type="region of interest" description="Disordered" evidence="4">
    <location>
        <begin position="1"/>
        <end position="50"/>
    </location>
</feature>
<comment type="subcellular location">
    <subcellularLocation>
        <location evidence="1">Nucleus</location>
    </subcellularLocation>
</comment>
<dbReference type="AlphaFoldDB" id="A0A1D1Y4Y0"/>
<evidence type="ECO:0000313" key="6">
    <source>
        <dbReference type="EMBL" id="JAT52871.1"/>
    </source>
</evidence>
<dbReference type="PANTHER" id="PTHR35735">
    <property type="entry name" value="PROTEIN NIM1-INTERACTING 2"/>
    <property type="match status" value="1"/>
</dbReference>
<proteinExistence type="inferred from homology"/>
<keyword evidence="3" id="KW-0539">Nucleus</keyword>
<reference evidence="5" key="1">
    <citation type="submission" date="2015-07" db="EMBL/GenBank/DDBJ databases">
        <title>Transcriptome Assembly of Anthurium amnicola.</title>
        <authorList>
            <person name="Suzuki J."/>
        </authorList>
    </citation>
    <scope>NUCLEOTIDE SEQUENCE</scope>
</reference>
<feature type="compositionally biased region" description="Acidic residues" evidence="4">
    <location>
        <begin position="146"/>
        <end position="155"/>
    </location>
</feature>
<comment type="similarity">
    <text evidence="2">Belongs to the NPR1-interactor family.</text>
</comment>
<feature type="region of interest" description="Disordered" evidence="4">
    <location>
        <begin position="63"/>
        <end position="83"/>
    </location>
</feature>
<organism evidence="5">
    <name type="scientific">Anthurium amnicola</name>
    <dbReference type="NCBI Taxonomy" id="1678845"/>
    <lineage>
        <taxon>Eukaryota</taxon>
        <taxon>Viridiplantae</taxon>
        <taxon>Streptophyta</taxon>
        <taxon>Embryophyta</taxon>
        <taxon>Tracheophyta</taxon>
        <taxon>Spermatophyta</taxon>
        <taxon>Magnoliopsida</taxon>
        <taxon>Liliopsida</taxon>
        <taxon>Araceae</taxon>
        <taxon>Pothoideae</taxon>
        <taxon>Potheae</taxon>
        <taxon>Anthurium</taxon>
    </lineage>
</organism>
<feature type="compositionally biased region" description="Basic and acidic residues" evidence="4">
    <location>
        <begin position="98"/>
        <end position="109"/>
    </location>
</feature>
<evidence type="ECO:0000256" key="3">
    <source>
        <dbReference type="ARBA" id="ARBA00023242"/>
    </source>
</evidence>
<evidence type="ECO:0000256" key="1">
    <source>
        <dbReference type="ARBA" id="ARBA00004123"/>
    </source>
</evidence>
<dbReference type="EMBL" id="GDJX01018241">
    <property type="protein sequence ID" value="JAT49695.1"/>
    <property type="molecule type" value="Transcribed_RNA"/>
</dbReference>
<dbReference type="GO" id="GO:0005634">
    <property type="term" value="C:nucleus"/>
    <property type="evidence" value="ECO:0007669"/>
    <property type="project" value="UniProtKB-SubCell"/>
</dbReference>